<dbReference type="InterPro" id="IPR006439">
    <property type="entry name" value="HAD-SF_hydro_IA"/>
</dbReference>
<dbReference type="SUPFAM" id="SSF56784">
    <property type="entry name" value="HAD-like"/>
    <property type="match status" value="1"/>
</dbReference>
<dbReference type="EMBL" id="WOFE01000001">
    <property type="protein sequence ID" value="MBM5570456.1"/>
    <property type="molecule type" value="Genomic_DNA"/>
</dbReference>
<dbReference type="PANTHER" id="PTHR18901:SF38">
    <property type="entry name" value="PSEUDOURIDINE-5'-PHOSPHATASE"/>
    <property type="match status" value="1"/>
</dbReference>
<dbReference type="PANTHER" id="PTHR18901">
    <property type="entry name" value="2-DEOXYGLUCOSE-6-PHOSPHATE PHOSPHATASE 2"/>
    <property type="match status" value="1"/>
</dbReference>
<accession>A0ABS2CAQ8</accession>
<dbReference type="Proteomes" id="UP001195660">
    <property type="component" value="Unassembled WGS sequence"/>
</dbReference>
<dbReference type="CDD" id="cd07505">
    <property type="entry name" value="HAD_BPGM-like"/>
    <property type="match status" value="1"/>
</dbReference>
<dbReference type="GO" id="GO:0016787">
    <property type="term" value="F:hydrolase activity"/>
    <property type="evidence" value="ECO:0007669"/>
    <property type="project" value="UniProtKB-KW"/>
</dbReference>
<evidence type="ECO:0000313" key="1">
    <source>
        <dbReference type="EMBL" id="MBM5570456.1"/>
    </source>
</evidence>
<dbReference type="InterPro" id="IPR036412">
    <property type="entry name" value="HAD-like_sf"/>
</dbReference>
<name>A0ABS2CAQ8_9NEIS</name>
<keyword evidence="2" id="KW-1185">Reference proteome</keyword>
<dbReference type="Gene3D" id="1.10.150.240">
    <property type="entry name" value="Putative phosphatase, domain 2"/>
    <property type="match status" value="1"/>
</dbReference>
<dbReference type="Pfam" id="PF13419">
    <property type="entry name" value="HAD_2"/>
    <property type="match status" value="1"/>
</dbReference>
<protein>
    <submittedName>
        <fullName evidence="1">HAD-IA family hydrolase</fullName>
    </submittedName>
</protein>
<reference evidence="1 2" key="1">
    <citation type="submission" date="2019-11" db="EMBL/GenBank/DDBJ databases">
        <title>Novel Deefgea species.</title>
        <authorList>
            <person name="Han J.-H."/>
        </authorList>
    </citation>
    <scope>NUCLEOTIDE SEQUENCE [LARGE SCALE GENOMIC DNA]</scope>
    <source>
        <strain evidence="1 2">LMG 24817</strain>
    </source>
</reference>
<organism evidence="1 2">
    <name type="scientific">Deefgea chitinilytica</name>
    <dbReference type="NCBI Taxonomy" id="570276"/>
    <lineage>
        <taxon>Bacteria</taxon>
        <taxon>Pseudomonadati</taxon>
        <taxon>Pseudomonadota</taxon>
        <taxon>Betaproteobacteria</taxon>
        <taxon>Neisseriales</taxon>
        <taxon>Chitinibacteraceae</taxon>
        <taxon>Deefgea</taxon>
    </lineage>
</organism>
<dbReference type="NCBIfam" id="TIGR01509">
    <property type="entry name" value="HAD-SF-IA-v3"/>
    <property type="match status" value="1"/>
</dbReference>
<dbReference type="InterPro" id="IPR023198">
    <property type="entry name" value="PGP-like_dom2"/>
</dbReference>
<dbReference type="SFLD" id="SFLDS00003">
    <property type="entry name" value="Haloacid_Dehalogenase"/>
    <property type="match status" value="1"/>
</dbReference>
<dbReference type="InterPro" id="IPR041492">
    <property type="entry name" value="HAD_2"/>
</dbReference>
<dbReference type="SFLD" id="SFLDG01129">
    <property type="entry name" value="C1.5:_HAD__Beta-PGM__Phosphata"/>
    <property type="match status" value="1"/>
</dbReference>
<dbReference type="SFLD" id="SFLDG01135">
    <property type="entry name" value="C1.5.6:_HAD__Beta-PGM__Phospha"/>
    <property type="match status" value="1"/>
</dbReference>
<dbReference type="Gene3D" id="3.40.50.1000">
    <property type="entry name" value="HAD superfamily/HAD-like"/>
    <property type="match status" value="1"/>
</dbReference>
<dbReference type="InterPro" id="IPR023214">
    <property type="entry name" value="HAD_sf"/>
</dbReference>
<evidence type="ECO:0000313" key="2">
    <source>
        <dbReference type="Proteomes" id="UP001195660"/>
    </source>
</evidence>
<proteinExistence type="predicted"/>
<sequence>MNMAIKITETRTKIAAAIFDMDGLLIDSERMSLACWHDAALELGHTISEHIPLGMIGMHSSKTESYLRSELGKDFPVMTLRARTHEIYLERSQSAIDLRPGVLELLDYLRERAIPCAVATSTRRSIAIHHLETTRLLPYFQFAVCGDEITHPKPAPEIYLKAIAKLNAQAADCIVFEDSNFGAQAGHAAGCRVFMVPDLRPALPETKALGLTIVDSLHQAKTILAGELPR</sequence>
<comment type="caution">
    <text evidence="1">The sequence shown here is derived from an EMBL/GenBank/DDBJ whole genome shotgun (WGS) entry which is preliminary data.</text>
</comment>
<keyword evidence="1" id="KW-0378">Hydrolase</keyword>
<gene>
    <name evidence="1" type="ORF">GM173_02560</name>
</gene>